<keyword evidence="2" id="KW-0067">ATP-binding</keyword>
<reference evidence="3" key="1">
    <citation type="submission" date="2016-01" db="EMBL/GenBank/DDBJ databases">
        <authorList>
            <person name="Peeters C."/>
        </authorList>
    </citation>
    <scope>NUCLEOTIDE SEQUENCE</scope>
    <source>
        <strain evidence="3">LMG 29320</strain>
    </source>
</reference>
<dbReference type="Proteomes" id="UP000054903">
    <property type="component" value="Unassembled WGS sequence"/>
</dbReference>
<dbReference type="InterPro" id="IPR050625">
    <property type="entry name" value="ParA/MinD_ATPase"/>
</dbReference>
<dbReference type="EMBL" id="FCNX02000001">
    <property type="protein sequence ID" value="SAK39646.1"/>
    <property type="molecule type" value="Genomic_DNA"/>
</dbReference>
<evidence type="ECO:0000256" key="1">
    <source>
        <dbReference type="ARBA" id="ARBA00022741"/>
    </source>
</evidence>
<dbReference type="STRING" id="1777138.AWB77_00117"/>
<name>A0A157Z289_9BURK</name>
<dbReference type="GO" id="GO:0016887">
    <property type="term" value="F:ATP hydrolysis activity"/>
    <property type="evidence" value="ECO:0007669"/>
    <property type="project" value="TreeGrafter"/>
</dbReference>
<comment type="caution">
    <text evidence="3">The sequence shown here is derived from an EMBL/GenBank/DDBJ whole genome shotgun (WGS) entry which is preliminary data.</text>
</comment>
<dbReference type="GO" id="GO:0005829">
    <property type="term" value="C:cytosol"/>
    <property type="evidence" value="ECO:0007669"/>
    <property type="project" value="TreeGrafter"/>
</dbReference>
<evidence type="ECO:0000256" key="2">
    <source>
        <dbReference type="ARBA" id="ARBA00022840"/>
    </source>
</evidence>
<keyword evidence="3" id="KW-0282">Flagellum</keyword>
<keyword evidence="3" id="KW-0966">Cell projection</keyword>
<protein>
    <submittedName>
        <fullName evidence="3">Flagellar biosynthesis protein, FlhG</fullName>
    </submittedName>
</protein>
<gene>
    <name evidence="3" type="ORF">AWB77_00117</name>
</gene>
<dbReference type="Gene3D" id="3.40.50.300">
    <property type="entry name" value="P-loop containing nucleotide triphosphate hydrolases"/>
    <property type="match status" value="1"/>
</dbReference>
<proteinExistence type="predicted"/>
<dbReference type="PANTHER" id="PTHR43384:SF6">
    <property type="entry name" value="SEPTUM SITE-DETERMINING PROTEIN MIND HOMOLOG, CHLOROPLASTIC"/>
    <property type="match status" value="1"/>
</dbReference>
<dbReference type="GO" id="GO:0005524">
    <property type="term" value="F:ATP binding"/>
    <property type="evidence" value="ECO:0007669"/>
    <property type="project" value="UniProtKB-KW"/>
</dbReference>
<dbReference type="SUPFAM" id="SSF52540">
    <property type="entry name" value="P-loop containing nucleoside triphosphate hydrolases"/>
    <property type="match status" value="1"/>
</dbReference>
<dbReference type="InterPro" id="IPR027417">
    <property type="entry name" value="P-loop_NTPase"/>
</dbReference>
<dbReference type="PANTHER" id="PTHR43384">
    <property type="entry name" value="SEPTUM SITE-DETERMINING PROTEIN MIND HOMOLOG, CHLOROPLASTIC-RELATED"/>
    <property type="match status" value="1"/>
</dbReference>
<dbReference type="GO" id="GO:0051782">
    <property type="term" value="P:negative regulation of cell division"/>
    <property type="evidence" value="ECO:0007669"/>
    <property type="project" value="TreeGrafter"/>
</dbReference>
<evidence type="ECO:0000313" key="3">
    <source>
        <dbReference type="EMBL" id="SAK39646.1"/>
    </source>
</evidence>
<accession>A0A157Z289</accession>
<keyword evidence="3" id="KW-0969">Cilium</keyword>
<keyword evidence="1" id="KW-0547">Nucleotide-binding</keyword>
<dbReference type="GO" id="GO:0009898">
    <property type="term" value="C:cytoplasmic side of plasma membrane"/>
    <property type="evidence" value="ECO:0007669"/>
    <property type="project" value="TreeGrafter"/>
</dbReference>
<dbReference type="AlphaFoldDB" id="A0A157Z289"/>
<evidence type="ECO:0000313" key="4">
    <source>
        <dbReference type="Proteomes" id="UP000054903"/>
    </source>
</evidence>
<keyword evidence="4" id="KW-1185">Reference proteome</keyword>
<organism evidence="3 4">
    <name type="scientific">Caballeronia fortuita</name>
    <dbReference type="NCBI Taxonomy" id="1777138"/>
    <lineage>
        <taxon>Bacteria</taxon>
        <taxon>Pseudomonadati</taxon>
        <taxon>Pseudomonadota</taxon>
        <taxon>Betaproteobacteria</taxon>
        <taxon>Burkholderiales</taxon>
        <taxon>Burkholderiaceae</taxon>
        <taxon>Caballeronia</taxon>
    </lineage>
</organism>
<sequence length="309" mass="32435">MGCTLDKFVLDQAEGLRRLLTRAGSRVVAVAGGPAGIGCTSAVVNLAAALSVHGKDVLVIDEHRGQESVSRLAGIEGAGALAAVMSGRRAIGDAVERTPFGFSLMAAPRDERIVHDAAQCRALLDGPADIVLIDAQLDRHGALSTLAAQAHDFLIVTRVAASAITEAYACMKRLHYAHAIGQFRVLINHVQNPADAAVAFDNLSGVASRYLAVSLVQAGYVSEDARVARAKDLSRCAVEAFPATAAARDYRAIAAELLHWPMRPAQYMREPGGQPDARIPVGDSVKGAREASHRAAALHGFAMSSTASM</sequence>